<dbReference type="Pfam" id="PF14534">
    <property type="entry name" value="DUF4440"/>
    <property type="match status" value="1"/>
</dbReference>
<protein>
    <submittedName>
        <fullName evidence="2">Nuclear transport factor 2 family protein</fullName>
    </submittedName>
</protein>
<dbReference type="EMBL" id="JAERKB010000013">
    <property type="protein sequence ID" value="MBS0970764.1"/>
    <property type="molecule type" value="Genomic_DNA"/>
</dbReference>
<keyword evidence="3" id="KW-1185">Reference proteome</keyword>
<comment type="caution">
    <text evidence="2">The sequence shown here is derived from an EMBL/GenBank/DDBJ whole genome shotgun (WGS) entry which is preliminary data.</text>
</comment>
<evidence type="ECO:0000313" key="2">
    <source>
        <dbReference type="EMBL" id="MBS0970764.1"/>
    </source>
</evidence>
<proteinExistence type="predicted"/>
<evidence type="ECO:0000259" key="1">
    <source>
        <dbReference type="Pfam" id="PF14534"/>
    </source>
</evidence>
<feature type="domain" description="DUF4440" evidence="1">
    <location>
        <begin position="7"/>
        <end position="110"/>
    </location>
</feature>
<dbReference type="RefSeq" id="WP_212589487.1">
    <property type="nucleotide sequence ID" value="NZ_JAERKB010000013.1"/>
</dbReference>
<dbReference type="Gene3D" id="3.10.450.50">
    <property type="match status" value="1"/>
</dbReference>
<dbReference type="Proteomes" id="UP000680634">
    <property type="component" value="Unassembled WGS sequence"/>
</dbReference>
<dbReference type="InterPro" id="IPR027843">
    <property type="entry name" value="DUF4440"/>
</dbReference>
<sequence>MQTSLMLEDTLIEAMINSDTAALGRLIADSLIFINHTGQQVAKAQDIEMHTSGTIQIESIVRESFNACEYPHCLIVDTCLLITGSYAGQKADGRFHHLRTWAKTGEQWQVVGLKSTVM</sequence>
<accession>A0ABS5JLI0</accession>
<gene>
    <name evidence="2" type="ORF">JK232_17880</name>
</gene>
<evidence type="ECO:0000313" key="3">
    <source>
        <dbReference type="Proteomes" id="UP000680634"/>
    </source>
</evidence>
<name>A0ABS5JLI0_9GAMM</name>
<dbReference type="InterPro" id="IPR032710">
    <property type="entry name" value="NTF2-like_dom_sf"/>
</dbReference>
<organism evidence="2 3">
    <name type="scientific">Nissabacter archeti</name>
    <dbReference type="NCBI Taxonomy" id="1917880"/>
    <lineage>
        <taxon>Bacteria</taxon>
        <taxon>Pseudomonadati</taxon>
        <taxon>Pseudomonadota</taxon>
        <taxon>Gammaproteobacteria</taxon>
        <taxon>Enterobacterales</taxon>
        <taxon>Yersiniaceae</taxon>
        <taxon>Nissabacter</taxon>
    </lineage>
</organism>
<reference evidence="3" key="1">
    <citation type="submission" date="2023-07" db="EMBL/GenBank/DDBJ databases">
        <title>Genome-inferred correspondence between phylogeny and metabolic traits in the wild Drosophila gut microbiome.</title>
        <authorList>
            <person name="Bueno E."/>
            <person name="Blow F."/>
            <person name="Douglas A.E."/>
        </authorList>
    </citation>
    <scope>NUCLEOTIDE SEQUENCE [LARGE SCALE GENOMIC DNA]</scope>
    <source>
        <strain evidence="3">JGM97</strain>
    </source>
</reference>
<dbReference type="SUPFAM" id="SSF54427">
    <property type="entry name" value="NTF2-like"/>
    <property type="match status" value="1"/>
</dbReference>